<dbReference type="AlphaFoldDB" id="M0A3I7"/>
<dbReference type="OrthoDB" id="195095at2157"/>
<dbReference type="EMBL" id="AOIL01000023">
    <property type="protein sequence ID" value="ELY92881.1"/>
    <property type="molecule type" value="Genomic_DNA"/>
</dbReference>
<evidence type="ECO:0000313" key="3">
    <source>
        <dbReference type="EMBL" id="ELY92881.1"/>
    </source>
</evidence>
<dbReference type="Gene3D" id="1.20.5.340">
    <property type="match status" value="1"/>
</dbReference>
<evidence type="ECO:0000256" key="1">
    <source>
        <dbReference type="SAM" id="Coils"/>
    </source>
</evidence>
<dbReference type="PATRIC" id="fig|1230458.4.peg.1621"/>
<feature type="region of interest" description="Disordered" evidence="2">
    <location>
        <begin position="205"/>
        <end position="224"/>
    </location>
</feature>
<gene>
    <name evidence="3" type="ORF">C484_08158</name>
</gene>
<keyword evidence="4" id="KW-1185">Reference proteome</keyword>
<accession>M0A3I7</accession>
<sequence>MTMTSLDDVIDRIDSLESRVSELEAENERLRAELEGERKAREDAEDRVETLEGWQNGMSRWKQFVNDALEGIETADAGPQSDDLVGLLPIEKLARMPDDVARTQLDTAQSRNLWRARFIWNHMDDLASIAGDSNNQKFRVTSPDMMKALKVAGESDGAVESKTTKRIMERIVDWTHGLAEIRHTSSGERALVIPTDWAERRADVVSAESGAGTPAAGGVVSGGR</sequence>
<dbReference type="Pfam" id="PF26032">
    <property type="entry name" value="DUF8008"/>
    <property type="match status" value="1"/>
</dbReference>
<name>M0A3I7_9EURY</name>
<evidence type="ECO:0000313" key="4">
    <source>
        <dbReference type="Proteomes" id="UP000011648"/>
    </source>
</evidence>
<feature type="coiled-coil region" evidence="1">
    <location>
        <begin position="6"/>
        <end position="47"/>
    </location>
</feature>
<proteinExistence type="predicted"/>
<keyword evidence="1" id="KW-0175">Coiled coil</keyword>
<comment type="caution">
    <text evidence="3">The sequence shown here is derived from an EMBL/GenBank/DDBJ whole genome shotgun (WGS) entry which is preliminary data.</text>
</comment>
<reference evidence="3 4" key="1">
    <citation type="journal article" date="2014" name="PLoS Genet.">
        <title>Phylogenetically driven sequencing of extremely halophilic archaea reveals strategies for static and dynamic osmo-response.</title>
        <authorList>
            <person name="Becker E.A."/>
            <person name="Seitzer P.M."/>
            <person name="Tritt A."/>
            <person name="Larsen D."/>
            <person name="Krusor M."/>
            <person name="Yao A.I."/>
            <person name="Wu D."/>
            <person name="Madern D."/>
            <person name="Eisen J.A."/>
            <person name="Darling A.E."/>
            <person name="Facciotti M.T."/>
        </authorList>
    </citation>
    <scope>NUCLEOTIDE SEQUENCE [LARGE SCALE GENOMIC DNA]</scope>
    <source>
        <strain evidence="3 4">DSM 12281</strain>
    </source>
</reference>
<dbReference type="Proteomes" id="UP000011648">
    <property type="component" value="Unassembled WGS sequence"/>
</dbReference>
<evidence type="ECO:0000256" key="2">
    <source>
        <dbReference type="SAM" id="MobiDB-lite"/>
    </source>
</evidence>
<protein>
    <submittedName>
        <fullName evidence="3">Uncharacterized protein</fullName>
    </submittedName>
</protein>
<organism evidence="3 4">
    <name type="scientific">Natrialba taiwanensis DSM 12281</name>
    <dbReference type="NCBI Taxonomy" id="1230458"/>
    <lineage>
        <taxon>Archaea</taxon>
        <taxon>Methanobacteriati</taxon>
        <taxon>Methanobacteriota</taxon>
        <taxon>Stenosarchaea group</taxon>
        <taxon>Halobacteria</taxon>
        <taxon>Halobacteriales</taxon>
        <taxon>Natrialbaceae</taxon>
        <taxon>Natrialba</taxon>
    </lineage>
</organism>
<dbReference type="InterPro" id="IPR058321">
    <property type="entry name" value="DUF8008"/>
</dbReference>